<dbReference type="Gene3D" id="1.10.10.60">
    <property type="entry name" value="Homeodomain-like"/>
    <property type="match status" value="1"/>
</dbReference>
<evidence type="ECO:0000256" key="1">
    <source>
        <dbReference type="ARBA" id="ARBA00004123"/>
    </source>
</evidence>
<feature type="compositionally biased region" description="Low complexity" evidence="9">
    <location>
        <begin position="154"/>
        <end position="167"/>
    </location>
</feature>
<dbReference type="InterPro" id="IPR009057">
    <property type="entry name" value="Homeodomain-like_sf"/>
</dbReference>
<feature type="compositionally biased region" description="Acidic residues" evidence="9">
    <location>
        <begin position="31"/>
        <end position="50"/>
    </location>
</feature>
<accession>A0A177TRM8</accession>
<keyword evidence="11" id="KW-1185">Reference proteome</keyword>
<dbReference type="GO" id="GO:0003677">
    <property type="term" value="F:DNA binding"/>
    <property type="evidence" value="ECO:0007669"/>
    <property type="project" value="UniProtKB-UniRule"/>
</dbReference>
<proteinExistence type="predicted"/>
<dbReference type="GO" id="GO:0005634">
    <property type="term" value="C:nucleus"/>
    <property type="evidence" value="ECO:0007669"/>
    <property type="project" value="UniProtKB-SubCell"/>
</dbReference>
<organism evidence="10 11">
    <name type="scientific">Tilletia indica</name>
    <dbReference type="NCBI Taxonomy" id="43049"/>
    <lineage>
        <taxon>Eukaryota</taxon>
        <taxon>Fungi</taxon>
        <taxon>Dikarya</taxon>
        <taxon>Basidiomycota</taxon>
        <taxon>Ustilaginomycotina</taxon>
        <taxon>Exobasidiomycetes</taxon>
        <taxon>Tilletiales</taxon>
        <taxon>Tilletiaceae</taxon>
        <taxon>Tilletia</taxon>
    </lineage>
</organism>
<dbReference type="PANTHER" id="PTHR45714">
    <property type="entry name" value="HOMEOBOX-LEUCINE ZIPPER PROTEIN HAT14"/>
    <property type="match status" value="1"/>
</dbReference>
<keyword evidence="4 7" id="KW-0371">Homeobox</keyword>
<comment type="caution">
    <text evidence="10">The sequence shown here is derived from an EMBL/GenBank/DDBJ whole genome shotgun (WGS) entry which is preliminary data.</text>
</comment>
<comment type="subcellular location">
    <subcellularLocation>
        <location evidence="1 7 8">Nucleus</location>
    </subcellularLocation>
</comment>
<evidence type="ECO:0000256" key="4">
    <source>
        <dbReference type="ARBA" id="ARBA00023155"/>
    </source>
</evidence>
<sequence length="479" mass="52013">MRWRCDSLQDALLAAVEDGKKRLEIDVSDSAADDDDESDEDGSDSDDEAVDPSGARKQHPPQALAILERAFERTNNITHAEKNRIAKAIGLTPRQVTVWFQNRRNRRKISKQVATPASESGSSKKRKLASVNDEDMEDVARTPSTLPEKRQRCSRSASDASCISSSSSSCSVASFESEWTPQGVKYGRTAKPRNESGDSSFTSITSISSSSMNSSVDSSQESKVEEPESYQSLKTAEPLRAEQPAVHDFLFHPDGSIQPDWDDLELDLGQLEQSLAESLAMGASLGSSPSPIDGTVQPLTASALQRMEDRTPTANTTFADQQRLAAHPSIAAFTSISQAENWSFLESGVLGMPADQGQSSYSSDDWQRALVNIDCDASDFSAALSFMDEVLSKSESGQGYHENDSSQFEDYLSQLDKDSALSMSSRSSTACTEESKLHLDFDFDFSRLGFSTSPVGTPSTSSEATTFSTVPEAEDKLSC</sequence>
<dbReference type="EMBL" id="LWDF02000009">
    <property type="protein sequence ID" value="KAE8260489.1"/>
    <property type="molecule type" value="Genomic_DNA"/>
</dbReference>
<dbReference type="AlphaFoldDB" id="A0A177TRM8"/>
<feature type="compositionally biased region" description="Polar residues" evidence="9">
    <location>
        <begin position="112"/>
        <end position="121"/>
    </location>
</feature>
<dbReference type="GO" id="GO:0000981">
    <property type="term" value="F:DNA-binding transcription factor activity, RNA polymerase II-specific"/>
    <property type="evidence" value="ECO:0007669"/>
    <property type="project" value="InterPro"/>
</dbReference>
<feature type="region of interest" description="Disordered" evidence="9">
    <location>
        <begin position="453"/>
        <end position="479"/>
    </location>
</feature>
<evidence type="ECO:0000256" key="5">
    <source>
        <dbReference type="ARBA" id="ARBA00023163"/>
    </source>
</evidence>
<evidence type="ECO:0000256" key="2">
    <source>
        <dbReference type="ARBA" id="ARBA00023015"/>
    </source>
</evidence>
<evidence type="ECO:0000256" key="3">
    <source>
        <dbReference type="ARBA" id="ARBA00023125"/>
    </source>
</evidence>
<dbReference type="PROSITE" id="PS50071">
    <property type="entry name" value="HOMEOBOX_2"/>
    <property type="match status" value="1"/>
</dbReference>
<dbReference type="InterPro" id="IPR017970">
    <property type="entry name" value="Homeobox_CS"/>
</dbReference>
<dbReference type="CDD" id="cd00086">
    <property type="entry name" value="homeodomain"/>
    <property type="match status" value="1"/>
</dbReference>
<dbReference type="Pfam" id="PF00046">
    <property type="entry name" value="Homeodomain"/>
    <property type="match status" value="1"/>
</dbReference>
<feature type="region of interest" description="Disordered" evidence="9">
    <location>
        <begin position="107"/>
        <end position="167"/>
    </location>
</feature>
<dbReference type="InterPro" id="IPR050762">
    <property type="entry name" value="HD-ZIP_Homeobox_LZ_Class_II"/>
</dbReference>
<name>A0A177TRM8_9BASI</name>
<dbReference type="PROSITE" id="PS00027">
    <property type="entry name" value="HOMEOBOX_1"/>
    <property type="match status" value="1"/>
</dbReference>
<keyword evidence="2" id="KW-0805">Transcription regulation</keyword>
<keyword evidence="3 7" id="KW-0238">DNA-binding</keyword>
<dbReference type="PANTHER" id="PTHR45714:SF72">
    <property type="entry name" value="HOMEOBOX-LEUCINE ZIPPER PROTEIN HOX26-RELATED"/>
    <property type="match status" value="1"/>
</dbReference>
<reference evidence="10" key="2">
    <citation type="journal article" date="2019" name="IMA Fungus">
        <title>Genome sequencing and comparison of five Tilletia species to identify candidate genes for the detection of regulated species infecting wheat.</title>
        <authorList>
            <person name="Nguyen H.D.T."/>
            <person name="Sultana T."/>
            <person name="Kesanakurti P."/>
            <person name="Hambleton S."/>
        </authorList>
    </citation>
    <scope>NUCLEOTIDE SEQUENCE</scope>
    <source>
        <strain evidence="10">DAOMC 236416</strain>
    </source>
</reference>
<feature type="DNA-binding region" description="Homeobox" evidence="7">
    <location>
        <begin position="52"/>
        <end position="111"/>
    </location>
</feature>
<dbReference type="SMART" id="SM00389">
    <property type="entry name" value="HOX"/>
    <property type="match status" value="1"/>
</dbReference>
<gene>
    <name evidence="10" type="ORF">A4X13_0g300</name>
</gene>
<reference evidence="10" key="1">
    <citation type="submission" date="2016-04" db="EMBL/GenBank/DDBJ databases">
        <authorList>
            <person name="Nguyen H.D."/>
            <person name="Samba Siva P."/>
            <person name="Cullis J."/>
            <person name="Levesque C.A."/>
            <person name="Hambleton S."/>
        </authorList>
    </citation>
    <scope>NUCLEOTIDE SEQUENCE</scope>
    <source>
        <strain evidence="10">DAOMC 236416</strain>
    </source>
</reference>
<evidence type="ECO:0000256" key="6">
    <source>
        <dbReference type="ARBA" id="ARBA00023242"/>
    </source>
</evidence>
<feature type="region of interest" description="Disordered" evidence="9">
    <location>
        <begin position="185"/>
        <end position="234"/>
    </location>
</feature>
<feature type="region of interest" description="Disordered" evidence="9">
    <location>
        <begin position="23"/>
        <end position="62"/>
    </location>
</feature>
<evidence type="ECO:0000256" key="9">
    <source>
        <dbReference type="SAM" id="MobiDB-lite"/>
    </source>
</evidence>
<feature type="compositionally biased region" description="Low complexity" evidence="9">
    <location>
        <begin position="197"/>
        <end position="219"/>
    </location>
</feature>
<evidence type="ECO:0000313" key="10">
    <source>
        <dbReference type="EMBL" id="KAE8260489.1"/>
    </source>
</evidence>
<protein>
    <submittedName>
        <fullName evidence="10">Uncharacterized protein</fullName>
    </submittedName>
</protein>
<evidence type="ECO:0000256" key="7">
    <source>
        <dbReference type="PROSITE-ProRule" id="PRU00108"/>
    </source>
</evidence>
<feature type="compositionally biased region" description="Low complexity" evidence="9">
    <location>
        <begin position="453"/>
        <end position="462"/>
    </location>
</feature>
<dbReference type="InterPro" id="IPR001356">
    <property type="entry name" value="HD"/>
</dbReference>
<keyword evidence="6 7" id="KW-0539">Nucleus</keyword>
<evidence type="ECO:0000313" key="11">
    <source>
        <dbReference type="Proteomes" id="UP000077521"/>
    </source>
</evidence>
<dbReference type="Proteomes" id="UP000077521">
    <property type="component" value="Unassembled WGS sequence"/>
</dbReference>
<keyword evidence="5" id="KW-0804">Transcription</keyword>
<evidence type="ECO:0000256" key="8">
    <source>
        <dbReference type="RuleBase" id="RU000682"/>
    </source>
</evidence>
<dbReference type="SUPFAM" id="SSF46689">
    <property type="entry name" value="Homeodomain-like"/>
    <property type="match status" value="1"/>
</dbReference>